<comment type="caution">
    <text evidence="2">The sequence shown here is derived from an EMBL/GenBank/DDBJ whole genome shotgun (WGS) entry which is preliminary data.</text>
</comment>
<dbReference type="AlphaFoldDB" id="A0A9P7ATV0"/>
<feature type="domain" description="CxC2-like cysteine cluster KDZ transposase-associated" evidence="1">
    <location>
        <begin position="264"/>
        <end position="366"/>
    </location>
</feature>
<sequence length="537" mass="60591">MPSKYKSEQQRLEARRQSKQRYYERHKLDEHLKSCGRWCKGLGATKGIGQVLPNMQSLRMLVEAQELLSEARELLASSLQVDGACTEYLLTSSAAAVDAVELHCDALEEGLTLMDDTIYAPCRHQSRRISTETEFFHVSESTVAHTSHALPLASETLMGEFNFDFDSCTPDGDFNDPAYENHLAETTLVPKKCDRAMAQWVKEQEKYLMEVIRLEGRGDYTSHEACHGHCECTFEPEDHCKDCFGTELYCKDCTVERHHDNLLHRIELGHAVGERCFNQSRAFDDDFVILDIDRVHEVALDFCGCSYAQSHTTQILRARLYPATCSEPKSAATFRLLQHFQILTFESKASAFEYWQTLVRLTDNTGIKPCKDCYESLLRMIKQWRNITLLKCFGRGHDPAGVDTTEPGACTVLCPACPHPGKNLPKDWKMVSPDKQWLYAQYFAIDANFRLVRKNVSSDSVDPGLSKGWAYFVEETSFKLFLKDVGKVSQKKSTCISHNAVNLAETKSSQGLAATGAGTVDCSRHNFKRPCGVGDLQ</sequence>
<dbReference type="RefSeq" id="XP_041162046.1">
    <property type="nucleotide sequence ID" value="XM_041299968.1"/>
</dbReference>
<keyword evidence="3" id="KW-1185">Reference proteome</keyword>
<dbReference type="Pfam" id="PF18803">
    <property type="entry name" value="CxC2"/>
    <property type="match status" value="1"/>
</dbReference>
<dbReference type="Pfam" id="PF18758">
    <property type="entry name" value="KDZ"/>
    <property type="match status" value="1"/>
</dbReference>
<accession>A0A9P7ATV0</accession>
<dbReference type="InterPro" id="IPR040521">
    <property type="entry name" value="KDZ"/>
</dbReference>
<dbReference type="Proteomes" id="UP000719766">
    <property type="component" value="Unassembled WGS sequence"/>
</dbReference>
<dbReference type="OrthoDB" id="2682806at2759"/>
<dbReference type="EMBL" id="JABBWE010000018">
    <property type="protein sequence ID" value="KAG1796689.1"/>
    <property type="molecule type" value="Genomic_DNA"/>
</dbReference>
<dbReference type="GeneID" id="64593732"/>
<gene>
    <name evidence="2" type="ORF">HD556DRAFT_1306879</name>
</gene>
<protein>
    <recommendedName>
        <fullName evidence="1">CxC2-like cysteine cluster KDZ transposase-associated domain-containing protein</fullName>
    </recommendedName>
</protein>
<proteinExistence type="predicted"/>
<evidence type="ECO:0000313" key="3">
    <source>
        <dbReference type="Proteomes" id="UP000719766"/>
    </source>
</evidence>
<reference evidence="2" key="1">
    <citation type="journal article" date="2020" name="New Phytol.">
        <title>Comparative genomics reveals dynamic genome evolution in host specialist ectomycorrhizal fungi.</title>
        <authorList>
            <person name="Lofgren L.A."/>
            <person name="Nguyen N.H."/>
            <person name="Vilgalys R."/>
            <person name="Ruytinx J."/>
            <person name="Liao H.L."/>
            <person name="Branco S."/>
            <person name="Kuo A."/>
            <person name="LaButti K."/>
            <person name="Lipzen A."/>
            <person name="Andreopoulos W."/>
            <person name="Pangilinan J."/>
            <person name="Riley R."/>
            <person name="Hundley H."/>
            <person name="Na H."/>
            <person name="Barry K."/>
            <person name="Grigoriev I.V."/>
            <person name="Stajich J.E."/>
            <person name="Kennedy P.G."/>
        </authorList>
    </citation>
    <scope>NUCLEOTIDE SEQUENCE</scope>
    <source>
        <strain evidence="2">S12</strain>
    </source>
</reference>
<dbReference type="InterPro" id="IPR041457">
    <property type="entry name" value="CxC2_KDZ-assoc"/>
</dbReference>
<name>A0A9P7ATV0_9AGAM</name>
<organism evidence="2 3">
    <name type="scientific">Suillus plorans</name>
    <dbReference type="NCBI Taxonomy" id="116603"/>
    <lineage>
        <taxon>Eukaryota</taxon>
        <taxon>Fungi</taxon>
        <taxon>Dikarya</taxon>
        <taxon>Basidiomycota</taxon>
        <taxon>Agaricomycotina</taxon>
        <taxon>Agaricomycetes</taxon>
        <taxon>Agaricomycetidae</taxon>
        <taxon>Boletales</taxon>
        <taxon>Suillineae</taxon>
        <taxon>Suillaceae</taxon>
        <taxon>Suillus</taxon>
    </lineage>
</organism>
<evidence type="ECO:0000313" key="2">
    <source>
        <dbReference type="EMBL" id="KAG1796689.1"/>
    </source>
</evidence>
<evidence type="ECO:0000259" key="1">
    <source>
        <dbReference type="Pfam" id="PF18803"/>
    </source>
</evidence>